<dbReference type="eggNOG" id="COG0457">
    <property type="taxonomic scope" value="Bacteria"/>
</dbReference>
<dbReference type="Proteomes" id="UP000183015">
    <property type="component" value="Unassembled WGS sequence"/>
</dbReference>
<dbReference type="EMBL" id="FOAZ01000001">
    <property type="protein sequence ID" value="SEK32349.1"/>
    <property type="molecule type" value="Genomic_DNA"/>
</dbReference>
<accession>A0A1H7G2D9</accession>
<dbReference type="NCBIfam" id="NF041121">
    <property type="entry name" value="SAV_2336_NTERM"/>
    <property type="match status" value="1"/>
</dbReference>
<gene>
    <name evidence="2" type="ORF">SAMN05414137_101509</name>
</gene>
<dbReference type="STRING" id="235985.SAMN05414137_101509"/>
<keyword evidence="3" id="KW-1185">Reference proteome</keyword>
<organism evidence="2 3">
    <name type="scientific">Streptacidiphilus jiangxiensis</name>
    <dbReference type="NCBI Taxonomy" id="235985"/>
    <lineage>
        <taxon>Bacteria</taxon>
        <taxon>Bacillati</taxon>
        <taxon>Actinomycetota</taxon>
        <taxon>Actinomycetes</taxon>
        <taxon>Kitasatosporales</taxon>
        <taxon>Streptomycetaceae</taxon>
        <taxon>Streptacidiphilus</taxon>
    </lineage>
</organism>
<evidence type="ECO:0000256" key="1">
    <source>
        <dbReference type="SAM" id="MobiDB-lite"/>
    </source>
</evidence>
<feature type="compositionally biased region" description="Basic and acidic residues" evidence="1">
    <location>
        <begin position="443"/>
        <end position="461"/>
    </location>
</feature>
<dbReference type="AlphaFoldDB" id="A0A1H7G2D9"/>
<evidence type="ECO:0000313" key="3">
    <source>
        <dbReference type="Proteomes" id="UP000183015"/>
    </source>
</evidence>
<dbReference type="RefSeq" id="WP_042456080.1">
    <property type="nucleotide sequence ID" value="NZ_BBPN01000040.1"/>
</dbReference>
<name>A0A1H7G2D9_STRJI</name>
<protein>
    <recommendedName>
        <fullName evidence="4">Metallophosphoesterase</fullName>
    </recommendedName>
</protein>
<dbReference type="InterPro" id="IPR047738">
    <property type="entry name" value="SAV_2336-like_N"/>
</dbReference>
<proteinExistence type="predicted"/>
<evidence type="ECO:0008006" key="4">
    <source>
        <dbReference type="Google" id="ProtNLM"/>
    </source>
</evidence>
<reference evidence="3" key="1">
    <citation type="submission" date="2016-10" db="EMBL/GenBank/DDBJ databases">
        <authorList>
            <person name="Varghese N."/>
        </authorList>
    </citation>
    <scope>NUCLEOTIDE SEQUENCE [LARGE SCALE GENOMIC DNA]</scope>
    <source>
        <strain evidence="3">DSM 45096 / BCRC 16803 / CGMCC 4.1857 / CIP 109030 / JCM 12277 / KCTC 19219 / NBRC 100920 / 33214</strain>
    </source>
</reference>
<feature type="region of interest" description="Disordered" evidence="1">
    <location>
        <begin position="44"/>
        <end position="98"/>
    </location>
</feature>
<evidence type="ECO:0000313" key="2">
    <source>
        <dbReference type="EMBL" id="SEK32349.1"/>
    </source>
</evidence>
<dbReference type="OrthoDB" id="4495511at2"/>
<sequence length="1053" mass="113759">MTAGEPRDRDRLFAELADLARAAGLTTDPEPLLDALWLARFATPRPGAATDRPGRAVGPRPGEGEQDRPRPPAAEVGRARPTSTADAPGDERVVLGAPTPGIPRRAVVAPPGELVRLPRAPTVPDRLPLTRALRPLRSFAPAVPRYRRRLDVDATVTRMAETGVPELVMRREPRRDLRLHLVIDATPSMVVWHDLLQELRQICTHLGAFHEVRVEYLHAFGHRVATTATPHFPVDDIPPAEDDDGADRIRLLLSDCTGAHWGDGRMAAALAAWSRRGPLAVLQPLPQRLWARTRFPATAALVRRSAAALGGLTGHAVRGRGGEPGEQPIPVLEPTAGAMGAWARLLAGPGAPGVRMAVGWLARDGRLRGAAPEPPGREPDGPERVALFRRNASPAAYRLAVSLTAAPLWMPVMKLVQRAILPQSGPAELAEVLLGGLVQRRPSGEPWRDGPARDELLRDAPPRTQEFPGEEPWNEEQWYAFRPGVREVLLDALSRDEALLVQKYVSAWLVEHVGGGARNYPAIAAAQLQGVPETEQEPAPVAAGVDTRLMAPFAEVSRQVVRRYLAPGGFPAPAPAPAEPTDGLAEVRALLSAPAATRRIGQLIGAVELLRPLAVEGEARRGEAAVLLAEALLALWGEQGDPGLLDEADEFAVLAEREARAVPERLAAARLLGARVLHTRGGYQAATGDRRRALWDLRYADQLLAGVLATDEPPSWAPLVERGQVLFELWQAERDAQRLDRAEAMLRAALGARDAADAGAEALARARALLGRVLLERSRLRVPPDDAMADALLEQAYDELGQALAALAPEPATQQPSGREQVATGTPHAALDRPALNGAALDRVETVLLRSERFGDVPRDRWYEARTTVDGVRRAPADGRTAIRAELLTGRWERAEFTVGRDPAHLREAARRFDAAAALASPGSPERAESLAERVRALLDLATETAEGAALAEAVVAARAAAAEAGTGTGEKATEAALLLAEALLRRHQAVDDPTDLREAEYVVERAAEQVPAGGLADRVWSRLAQLRRLLYRRHGVERWRRLAEEAEARVSR</sequence>
<feature type="region of interest" description="Disordered" evidence="1">
    <location>
        <begin position="443"/>
        <end position="471"/>
    </location>
</feature>